<protein>
    <submittedName>
        <fullName evidence="2">Uncharacterized protein</fullName>
    </submittedName>
</protein>
<proteinExistence type="predicted"/>
<name>A0AAE9CTM5_CAEBR</name>
<evidence type="ECO:0000313" key="3">
    <source>
        <dbReference type="Proteomes" id="UP000827892"/>
    </source>
</evidence>
<dbReference type="AlphaFoldDB" id="A0AAE9CTM5"/>
<accession>A0AAE9CTM5</accession>
<evidence type="ECO:0000256" key="1">
    <source>
        <dbReference type="SAM" id="MobiDB-lite"/>
    </source>
</evidence>
<organism evidence="2 3">
    <name type="scientific">Caenorhabditis briggsae</name>
    <dbReference type="NCBI Taxonomy" id="6238"/>
    <lineage>
        <taxon>Eukaryota</taxon>
        <taxon>Metazoa</taxon>
        <taxon>Ecdysozoa</taxon>
        <taxon>Nematoda</taxon>
        <taxon>Chromadorea</taxon>
        <taxon>Rhabditida</taxon>
        <taxon>Rhabditina</taxon>
        <taxon>Rhabditomorpha</taxon>
        <taxon>Rhabditoidea</taxon>
        <taxon>Rhabditidae</taxon>
        <taxon>Peloderinae</taxon>
        <taxon>Caenorhabditis</taxon>
    </lineage>
</organism>
<feature type="compositionally biased region" description="Basic and acidic residues" evidence="1">
    <location>
        <begin position="14"/>
        <end position="27"/>
    </location>
</feature>
<dbReference type="Proteomes" id="UP000827892">
    <property type="component" value="Chromosome X"/>
</dbReference>
<reference evidence="2 3" key="1">
    <citation type="submission" date="2022-05" db="EMBL/GenBank/DDBJ databases">
        <title>Chromosome-level reference genomes for two strains of Caenorhabditis briggsae: an improved platform for comparative genomics.</title>
        <authorList>
            <person name="Stevens L."/>
            <person name="Andersen E.C."/>
        </authorList>
    </citation>
    <scope>NUCLEOTIDE SEQUENCE [LARGE SCALE GENOMIC DNA]</scope>
    <source>
        <strain evidence="2">QX1410_ONT</strain>
        <tissue evidence="2">Whole-organism</tissue>
    </source>
</reference>
<evidence type="ECO:0000313" key="2">
    <source>
        <dbReference type="EMBL" id="ULT80539.1"/>
    </source>
</evidence>
<dbReference type="EMBL" id="CP090896">
    <property type="protein sequence ID" value="ULT80539.1"/>
    <property type="molecule type" value="Genomic_DNA"/>
</dbReference>
<gene>
    <name evidence="2" type="ORF">L3Y34_010841</name>
</gene>
<sequence length="78" mass="8794">MKKKKKAPPGKPGRKPETIQDKGPKKHDFNLPYLASEYDDLTSAIFLVMWLVPLNPFGDQDDGHLMRKAQFVKGIALS</sequence>
<feature type="region of interest" description="Disordered" evidence="1">
    <location>
        <begin position="1"/>
        <end position="27"/>
    </location>
</feature>